<dbReference type="PANTHER" id="PTHR43580">
    <property type="entry name" value="OXIDOREDUCTASE GLYR1-RELATED"/>
    <property type="match status" value="1"/>
</dbReference>
<feature type="domain" description="Phosphogluconate dehydrogenase NAD-binding putative C-terminal" evidence="2">
    <location>
        <begin position="175"/>
        <end position="243"/>
    </location>
</feature>
<dbReference type="Pfam" id="PF09130">
    <property type="entry name" value="DUF1932"/>
    <property type="match status" value="1"/>
</dbReference>
<dbReference type="SUPFAM" id="SSF48179">
    <property type="entry name" value="6-phosphogluconate dehydrogenase C-terminal domain-like"/>
    <property type="match status" value="1"/>
</dbReference>
<dbReference type="Gene3D" id="1.10.1040.10">
    <property type="entry name" value="N-(1-d-carboxylethyl)-l-norvaline Dehydrogenase, domain 2"/>
    <property type="match status" value="1"/>
</dbReference>
<dbReference type="InterPro" id="IPR051265">
    <property type="entry name" value="HIBADH-related_NP60_sf"/>
</dbReference>
<reference evidence="3 4" key="1">
    <citation type="submission" date="2019-03" db="EMBL/GenBank/DDBJ databases">
        <title>Three New Species of Nocardioides, Nocardioides euryhalodurans sp. nov., Nocardioides seonyuensis sp. nov. and Nocardioides eburneoflavus sp. nov., Iolated from Soil.</title>
        <authorList>
            <person name="Roh S.G."/>
            <person name="Lee C."/>
            <person name="Kim M.-K."/>
            <person name="Kim S.B."/>
        </authorList>
    </citation>
    <scope>NUCLEOTIDE SEQUENCE [LARGE SCALE GENOMIC DNA]</scope>
    <source>
        <strain evidence="3 4">MMS17-SY117</strain>
    </source>
</reference>
<dbReference type="OrthoDB" id="1271986at2"/>
<evidence type="ECO:0000313" key="4">
    <source>
        <dbReference type="Proteomes" id="UP000294894"/>
    </source>
</evidence>
<proteinExistence type="predicted"/>
<evidence type="ECO:0000259" key="1">
    <source>
        <dbReference type="Pfam" id="PF03446"/>
    </source>
</evidence>
<dbReference type="InterPro" id="IPR015814">
    <property type="entry name" value="Pgluconate_DH_NAD-bd_C"/>
</dbReference>
<name>A0A4P7GRL3_9ACTN</name>
<dbReference type="PANTHER" id="PTHR43580:SF2">
    <property type="entry name" value="CYTOKINE-LIKE NUCLEAR FACTOR N-PAC"/>
    <property type="match status" value="1"/>
</dbReference>
<dbReference type="InterPro" id="IPR036291">
    <property type="entry name" value="NAD(P)-bd_dom_sf"/>
</dbReference>
<dbReference type="InterPro" id="IPR006115">
    <property type="entry name" value="6PGDH_NADP-bd"/>
</dbReference>
<evidence type="ECO:0000313" key="3">
    <source>
        <dbReference type="EMBL" id="QBR94501.1"/>
    </source>
</evidence>
<dbReference type="AlphaFoldDB" id="A0A4P7GRL3"/>
<dbReference type="GO" id="GO:0050661">
    <property type="term" value="F:NADP binding"/>
    <property type="evidence" value="ECO:0007669"/>
    <property type="project" value="InterPro"/>
</dbReference>
<protein>
    <submittedName>
        <fullName evidence="3">NAD(P)-dependent oxidoreductase</fullName>
    </submittedName>
</protein>
<dbReference type="SUPFAM" id="SSF51735">
    <property type="entry name" value="NAD(P)-binding Rossmann-fold domains"/>
    <property type="match status" value="1"/>
</dbReference>
<sequence length="272" mass="27517">MGSALGRAWAAGGARVVTTVAGRSPRTRDLAHGLELLPSLADVVAYADVVVSVCPPAAAAEVMDDVVGATGSDRPLLVDLNAVSPTTMTGLEQRARSAGLDLVDGSISGGPPRPGGDTIVYLSGTRAREVADLAGDGIRATVVGDEVGRASAVKMCTASVYKGTTAVWAQALQTAYALGVLDVVLADLAEEHPDQVAAAGRRIAVATSKADRFVGEMDQIAATQGAAGASPELFAGMAAVYARLAATDLAAFPPEQAADLADLADVLRRLSP</sequence>
<gene>
    <name evidence="3" type="ORF">EXE57_13390</name>
</gene>
<dbReference type="Proteomes" id="UP000294894">
    <property type="component" value="Chromosome"/>
</dbReference>
<dbReference type="InterPro" id="IPR008927">
    <property type="entry name" value="6-PGluconate_DH-like_C_sf"/>
</dbReference>
<accession>A0A4P7GRL3</accession>
<dbReference type="KEGG" id="noy:EXE57_13390"/>
<keyword evidence="4" id="KW-1185">Reference proteome</keyword>
<dbReference type="Pfam" id="PF03446">
    <property type="entry name" value="NAD_binding_2"/>
    <property type="match status" value="1"/>
</dbReference>
<organism evidence="3 4">
    <name type="scientific">Nocardioides euryhalodurans</name>
    <dbReference type="NCBI Taxonomy" id="2518370"/>
    <lineage>
        <taxon>Bacteria</taxon>
        <taxon>Bacillati</taxon>
        <taxon>Actinomycetota</taxon>
        <taxon>Actinomycetes</taxon>
        <taxon>Propionibacteriales</taxon>
        <taxon>Nocardioidaceae</taxon>
        <taxon>Nocardioides</taxon>
    </lineage>
</organism>
<dbReference type="EMBL" id="CP038267">
    <property type="protein sequence ID" value="QBR94501.1"/>
    <property type="molecule type" value="Genomic_DNA"/>
</dbReference>
<feature type="domain" description="6-phosphogluconate dehydrogenase NADP-binding" evidence="1">
    <location>
        <begin position="1"/>
        <end position="126"/>
    </location>
</feature>
<dbReference type="InterPro" id="IPR013328">
    <property type="entry name" value="6PGD_dom2"/>
</dbReference>
<dbReference type="Gene3D" id="3.40.50.720">
    <property type="entry name" value="NAD(P)-binding Rossmann-like Domain"/>
    <property type="match status" value="1"/>
</dbReference>
<evidence type="ECO:0000259" key="2">
    <source>
        <dbReference type="Pfam" id="PF09130"/>
    </source>
</evidence>